<comment type="caution">
    <text evidence="9">The sequence shown here is derived from an EMBL/GenBank/DDBJ whole genome shotgun (WGS) entry which is preliminary data.</text>
</comment>
<feature type="compositionally biased region" description="Polar residues" evidence="7">
    <location>
        <begin position="75"/>
        <end position="95"/>
    </location>
</feature>
<dbReference type="PANTHER" id="PTHR31944:SF131">
    <property type="entry name" value="HEME-RESPONSIVE ZINC FINGER TRANSCRIPTION FACTOR HAP1"/>
    <property type="match status" value="1"/>
</dbReference>
<dbReference type="InterPro" id="IPR007219">
    <property type="entry name" value="XnlR_reg_dom"/>
</dbReference>
<feature type="domain" description="Xylanolytic transcriptional activator regulatory" evidence="8">
    <location>
        <begin position="348"/>
        <end position="422"/>
    </location>
</feature>
<evidence type="ECO:0000256" key="2">
    <source>
        <dbReference type="ARBA" id="ARBA00022833"/>
    </source>
</evidence>
<dbReference type="SMART" id="SM00906">
    <property type="entry name" value="Fungal_trans"/>
    <property type="match status" value="1"/>
</dbReference>
<evidence type="ECO:0000313" key="10">
    <source>
        <dbReference type="Proteomes" id="UP001320420"/>
    </source>
</evidence>
<evidence type="ECO:0000256" key="4">
    <source>
        <dbReference type="ARBA" id="ARBA00023125"/>
    </source>
</evidence>
<keyword evidence="1" id="KW-0479">Metal-binding</keyword>
<organism evidence="9 10">
    <name type="scientific">Diatrype stigma</name>
    <dbReference type="NCBI Taxonomy" id="117547"/>
    <lineage>
        <taxon>Eukaryota</taxon>
        <taxon>Fungi</taxon>
        <taxon>Dikarya</taxon>
        <taxon>Ascomycota</taxon>
        <taxon>Pezizomycotina</taxon>
        <taxon>Sordariomycetes</taxon>
        <taxon>Xylariomycetidae</taxon>
        <taxon>Xylariales</taxon>
        <taxon>Diatrypaceae</taxon>
        <taxon>Diatrype</taxon>
    </lineage>
</organism>
<feature type="region of interest" description="Disordered" evidence="7">
    <location>
        <begin position="48"/>
        <end position="97"/>
    </location>
</feature>
<evidence type="ECO:0000256" key="1">
    <source>
        <dbReference type="ARBA" id="ARBA00022723"/>
    </source>
</evidence>
<dbReference type="GO" id="GO:0000978">
    <property type="term" value="F:RNA polymerase II cis-regulatory region sequence-specific DNA binding"/>
    <property type="evidence" value="ECO:0007669"/>
    <property type="project" value="TreeGrafter"/>
</dbReference>
<protein>
    <recommendedName>
        <fullName evidence="8">Xylanolytic transcriptional activator regulatory domain-containing protein</fullName>
    </recommendedName>
</protein>
<reference evidence="9 10" key="1">
    <citation type="submission" date="2024-02" db="EMBL/GenBank/DDBJ databases">
        <title>De novo assembly and annotation of 12 fungi associated with fruit tree decline syndrome in Ontario, Canada.</title>
        <authorList>
            <person name="Sulman M."/>
            <person name="Ellouze W."/>
            <person name="Ilyukhin E."/>
        </authorList>
    </citation>
    <scope>NUCLEOTIDE SEQUENCE [LARGE SCALE GENOMIC DNA]</scope>
    <source>
        <strain evidence="9 10">M11/M66-122</strain>
    </source>
</reference>
<accession>A0AAN9V0F6</accession>
<evidence type="ECO:0000256" key="7">
    <source>
        <dbReference type="SAM" id="MobiDB-lite"/>
    </source>
</evidence>
<name>A0AAN9V0F6_9PEZI</name>
<dbReference type="PANTHER" id="PTHR31944">
    <property type="entry name" value="HEME-RESPONSIVE ZINC FINGER TRANSCRIPTION FACTOR HAP1"/>
    <property type="match status" value="1"/>
</dbReference>
<gene>
    <name evidence="9" type="ORF">SLS62_001175</name>
</gene>
<keyword evidence="2" id="KW-0862">Zinc</keyword>
<evidence type="ECO:0000256" key="6">
    <source>
        <dbReference type="ARBA" id="ARBA00023242"/>
    </source>
</evidence>
<dbReference type="GO" id="GO:0006351">
    <property type="term" value="P:DNA-templated transcription"/>
    <property type="evidence" value="ECO:0007669"/>
    <property type="project" value="InterPro"/>
</dbReference>
<dbReference type="Pfam" id="PF04082">
    <property type="entry name" value="Fungal_trans"/>
    <property type="match status" value="1"/>
</dbReference>
<sequence length="741" mass="81993">MAEPERRRRRPAVNCLRSKEAICAYENFSSQSLRPWAAEGSTIALAPARKSEESQTAMSSGQASSASSRSVGSTYQPASSRASLTGKLTPTQQGSAWDVEAMQEKIRELEKQLSELAHNRSPPVEFPAKPRGSNIETFSSTLSGNVHVLHETSFPSISRSVTQKTRLFGQSHWVNGATSGDIFGILETLDSRNREGMLHASSNVVKCKTLARIIKSQRAPSWPTTSCTSLPSKEVTDKLLDCYLRTTERVYRVLHIPTLKKDYDALWVAGSEPDPGFLIQLKLVLAIGAATHDEKFSLRNSAIHWVYEGNAWLSDLDLKQKLLNIQSLQTNILFLLAREATGISEESIWIHAGTLVRTAMHMGLHRDPALLPTRSNFASEMRRRIWNTILEIALQSSIMSGGPPLLSLGDFDTKPPGNIDDDQLTVDDPTPKPETDYTDISVALALRKMFPVRLAITKFLNDLGSNGTYEETLRLDEEFRTSFKVLGRTLQGSGSCMRTAVPRFELRVVELIMYRYLIALHLPFFSLSLRRTSYAFSRKVAVETSLKIWCAAFPSSSVMANQPASETRSLDQDDVTRLTICGSGLFRIITTQASFVVAAELRTQLQEEGGLGPVPLRADLLAIMEEAPSRALQTIEVGETNIKGYLIMALIATQIKGLIRSAEKEELAGMLVNTLEEAGATCLSILETKAAEATVNNGFDQLPSGTPPQRMEDWDFMVSDTQFDFVNLMEPSNWMFSAEST</sequence>
<dbReference type="GO" id="GO:0001228">
    <property type="term" value="F:DNA-binding transcription activator activity, RNA polymerase II-specific"/>
    <property type="evidence" value="ECO:0007669"/>
    <property type="project" value="TreeGrafter"/>
</dbReference>
<keyword evidence="10" id="KW-1185">Reference proteome</keyword>
<dbReference type="AlphaFoldDB" id="A0AAN9V0F6"/>
<evidence type="ECO:0000313" key="9">
    <source>
        <dbReference type="EMBL" id="KAK7756732.1"/>
    </source>
</evidence>
<dbReference type="GO" id="GO:0005634">
    <property type="term" value="C:nucleus"/>
    <property type="evidence" value="ECO:0007669"/>
    <property type="project" value="TreeGrafter"/>
</dbReference>
<dbReference type="Proteomes" id="UP001320420">
    <property type="component" value="Unassembled WGS sequence"/>
</dbReference>
<keyword evidence="3" id="KW-0805">Transcription regulation</keyword>
<dbReference type="CDD" id="cd12148">
    <property type="entry name" value="fungal_TF_MHR"/>
    <property type="match status" value="1"/>
</dbReference>
<dbReference type="InterPro" id="IPR051430">
    <property type="entry name" value="Fungal_TF_Env_Response"/>
</dbReference>
<dbReference type="EMBL" id="JAKJXP020000005">
    <property type="protein sequence ID" value="KAK7756732.1"/>
    <property type="molecule type" value="Genomic_DNA"/>
</dbReference>
<keyword evidence="4" id="KW-0238">DNA-binding</keyword>
<proteinExistence type="predicted"/>
<evidence type="ECO:0000256" key="5">
    <source>
        <dbReference type="ARBA" id="ARBA00023163"/>
    </source>
</evidence>
<dbReference type="GO" id="GO:0008270">
    <property type="term" value="F:zinc ion binding"/>
    <property type="evidence" value="ECO:0007669"/>
    <property type="project" value="InterPro"/>
</dbReference>
<evidence type="ECO:0000259" key="8">
    <source>
        <dbReference type="SMART" id="SM00906"/>
    </source>
</evidence>
<keyword evidence="6" id="KW-0539">Nucleus</keyword>
<feature type="compositionally biased region" description="Low complexity" evidence="7">
    <location>
        <begin position="54"/>
        <end position="74"/>
    </location>
</feature>
<keyword evidence="5" id="KW-0804">Transcription</keyword>
<evidence type="ECO:0000256" key="3">
    <source>
        <dbReference type="ARBA" id="ARBA00023015"/>
    </source>
</evidence>